<evidence type="ECO:0000256" key="4">
    <source>
        <dbReference type="ARBA" id="ARBA00022989"/>
    </source>
</evidence>
<comment type="subcellular location">
    <subcellularLocation>
        <location evidence="1">Cell membrane</location>
        <topology evidence="1">Multi-pass membrane protein</topology>
    </subcellularLocation>
</comment>
<sequence length="309" mass="35103">MSKLKEILDRIPVISWLVAVSSRARLPGFEGMTAYDLWETYSVGIVQGAFTLRASAISYSFFMAIFPFIIFILNLIPFVPIDDFQIEFLSFVNDLLPAQAAGSFDNIFREIALQENTGLLTISFVTSLFFMSNGINAVFDGFERSYHSSFNRNMIRQYIISVGVSLLLSLFLLVMVIITGTFEFWINDLRAQDFMTQSSTEIWLIIIRISTAILLLYLFVATLYYTGTKEGRDTHFFSIGSVMTTVLIIIISYLYGIYLDNFASYNEIYGSIGALIILMIYIWLNANLLLLGYELNASIRSLKARNLKV</sequence>
<evidence type="ECO:0000256" key="3">
    <source>
        <dbReference type="ARBA" id="ARBA00022692"/>
    </source>
</evidence>
<evidence type="ECO:0000256" key="6">
    <source>
        <dbReference type="SAM" id="Phobius"/>
    </source>
</evidence>
<dbReference type="RefSeq" id="WP_126447930.1">
    <property type="nucleotide sequence ID" value="NZ_CP034549.1"/>
</dbReference>
<dbReference type="InterPro" id="IPR017039">
    <property type="entry name" value="Virul_fac_BrkB"/>
</dbReference>
<dbReference type="AlphaFoldDB" id="A0A3S9MZ78"/>
<evidence type="ECO:0000256" key="2">
    <source>
        <dbReference type="ARBA" id="ARBA00022475"/>
    </source>
</evidence>
<keyword evidence="4 6" id="KW-1133">Transmembrane helix</keyword>
<evidence type="ECO:0000313" key="7">
    <source>
        <dbReference type="EMBL" id="AZQ44467.1"/>
    </source>
</evidence>
<protein>
    <submittedName>
        <fullName evidence="7">YihY/virulence factor BrkB family protein</fullName>
    </submittedName>
</protein>
<feature type="transmembrane region" description="Helical" evidence="6">
    <location>
        <begin position="268"/>
        <end position="293"/>
    </location>
</feature>
<dbReference type="Proteomes" id="UP000279600">
    <property type="component" value="Chromosome"/>
</dbReference>
<dbReference type="GO" id="GO:0005886">
    <property type="term" value="C:plasma membrane"/>
    <property type="evidence" value="ECO:0007669"/>
    <property type="project" value="UniProtKB-SubCell"/>
</dbReference>
<feature type="transmembrane region" description="Helical" evidence="6">
    <location>
        <begin position="61"/>
        <end position="81"/>
    </location>
</feature>
<feature type="transmembrane region" description="Helical" evidence="6">
    <location>
        <begin position="236"/>
        <end position="256"/>
    </location>
</feature>
<evidence type="ECO:0000256" key="1">
    <source>
        <dbReference type="ARBA" id="ARBA00004651"/>
    </source>
</evidence>
<dbReference type="PANTHER" id="PTHR30213:SF0">
    <property type="entry name" value="UPF0761 MEMBRANE PROTEIN YIHY"/>
    <property type="match status" value="1"/>
</dbReference>
<evidence type="ECO:0000313" key="8">
    <source>
        <dbReference type="Proteomes" id="UP000279600"/>
    </source>
</evidence>
<gene>
    <name evidence="7" type="ORF">EJ995_09505</name>
</gene>
<dbReference type="NCBIfam" id="TIGR00765">
    <property type="entry name" value="yihY_not_rbn"/>
    <property type="match status" value="1"/>
</dbReference>
<dbReference type="KEGG" id="noj:EJ995_09505"/>
<feature type="transmembrane region" description="Helical" evidence="6">
    <location>
        <begin position="202"/>
        <end position="224"/>
    </location>
</feature>
<proteinExistence type="predicted"/>
<feature type="transmembrane region" description="Helical" evidence="6">
    <location>
        <begin position="159"/>
        <end position="182"/>
    </location>
</feature>
<dbReference type="PIRSF" id="PIRSF035875">
    <property type="entry name" value="RNase_BN"/>
    <property type="match status" value="1"/>
</dbReference>
<reference evidence="7 8" key="1">
    <citation type="submission" date="2018-12" db="EMBL/GenBank/DDBJ databases">
        <title>Complete genome of Nonlabens sp. MJ115.</title>
        <authorList>
            <person name="Choi H.S."/>
            <person name="Jung J."/>
        </authorList>
    </citation>
    <scope>NUCLEOTIDE SEQUENCE [LARGE SCALE GENOMIC DNA]</scope>
    <source>
        <strain evidence="7 8">MJ115</strain>
    </source>
</reference>
<dbReference type="EMBL" id="CP034549">
    <property type="protein sequence ID" value="AZQ44467.1"/>
    <property type="molecule type" value="Genomic_DNA"/>
</dbReference>
<organism evidence="7 8">
    <name type="scientific">Nonlabens ponticola</name>
    <dbReference type="NCBI Taxonomy" id="2496866"/>
    <lineage>
        <taxon>Bacteria</taxon>
        <taxon>Pseudomonadati</taxon>
        <taxon>Bacteroidota</taxon>
        <taxon>Flavobacteriia</taxon>
        <taxon>Flavobacteriales</taxon>
        <taxon>Flavobacteriaceae</taxon>
        <taxon>Nonlabens</taxon>
    </lineage>
</organism>
<dbReference type="OrthoDB" id="977385at2"/>
<evidence type="ECO:0000256" key="5">
    <source>
        <dbReference type="ARBA" id="ARBA00023136"/>
    </source>
</evidence>
<feature type="transmembrane region" description="Helical" evidence="6">
    <location>
        <begin position="118"/>
        <end position="139"/>
    </location>
</feature>
<keyword evidence="2" id="KW-1003">Cell membrane</keyword>
<dbReference type="PANTHER" id="PTHR30213">
    <property type="entry name" value="INNER MEMBRANE PROTEIN YHJD"/>
    <property type="match status" value="1"/>
</dbReference>
<name>A0A3S9MZ78_9FLAO</name>
<keyword evidence="8" id="KW-1185">Reference proteome</keyword>
<accession>A0A3S9MZ78</accession>
<dbReference type="Pfam" id="PF03631">
    <property type="entry name" value="Virul_fac_BrkB"/>
    <property type="match status" value="1"/>
</dbReference>
<keyword evidence="3 6" id="KW-0812">Transmembrane</keyword>
<keyword evidence="5 6" id="KW-0472">Membrane</keyword>